<evidence type="ECO:0000313" key="2">
    <source>
        <dbReference type="Proteomes" id="UP001304300"/>
    </source>
</evidence>
<dbReference type="RefSeq" id="WP_317833453.1">
    <property type="nucleotide sequence ID" value="NZ_CP136920.1"/>
</dbReference>
<dbReference type="Proteomes" id="UP001304300">
    <property type="component" value="Chromosome"/>
</dbReference>
<proteinExistence type="predicted"/>
<name>A0AAQ3QT97_9BACT</name>
<evidence type="ECO:0000313" key="1">
    <source>
        <dbReference type="EMBL" id="WOO41086.1"/>
    </source>
</evidence>
<sequence length="63" mass="7001">MSKDDEYDDQMAFPFAEGKAVEKVNSPAPAPSSDFLGKILKEVKKRNESPAMKRIIDATNKSK</sequence>
<gene>
    <name evidence="1" type="ORF">RZN69_20900</name>
</gene>
<keyword evidence="2" id="KW-1185">Reference proteome</keyword>
<organism evidence="1 2">
    <name type="scientific">Rubellicoccus peritrichatus</name>
    <dbReference type="NCBI Taxonomy" id="3080537"/>
    <lineage>
        <taxon>Bacteria</taxon>
        <taxon>Pseudomonadati</taxon>
        <taxon>Verrucomicrobiota</taxon>
        <taxon>Opitutia</taxon>
        <taxon>Puniceicoccales</taxon>
        <taxon>Cerasicoccaceae</taxon>
        <taxon>Rubellicoccus</taxon>
    </lineage>
</organism>
<reference evidence="1 2" key="1">
    <citation type="submission" date="2023-10" db="EMBL/GenBank/DDBJ databases">
        <title>Rubellicoccus peritrichatus gen. nov., sp. nov., isolated from an algae of coral reef tank.</title>
        <authorList>
            <person name="Luo J."/>
        </authorList>
    </citation>
    <scope>NUCLEOTIDE SEQUENCE [LARGE SCALE GENOMIC DNA]</scope>
    <source>
        <strain evidence="1 2">CR14</strain>
    </source>
</reference>
<dbReference type="KEGG" id="puo:RZN69_20900"/>
<dbReference type="AlphaFoldDB" id="A0AAQ3QT97"/>
<accession>A0AAQ3QT97</accession>
<dbReference type="EMBL" id="CP136920">
    <property type="protein sequence ID" value="WOO41086.1"/>
    <property type="molecule type" value="Genomic_DNA"/>
</dbReference>
<protein>
    <submittedName>
        <fullName evidence="1">Uncharacterized protein</fullName>
    </submittedName>
</protein>